<dbReference type="AlphaFoldDB" id="A0A9N8WCR3"/>
<feature type="compositionally biased region" description="Low complexity" evidence="1">
    <location>
        <begin position="132"/>
        <end position="158"/>
    </location>
</feature>
<accession>A0A9N8WCR3</accession>
<comment type="caution">
    <text evidence="3">The sequence shown here is derived from an EMBL/GenBank/DDBJ whole genome shotgun (WGS) entry which is preliminary data.</text>
</comment>
<gene>
    <name evidence="3" type="ORF">FMOSSE_LOCUS2908</name>
</gene>
<evidence type="ECO:0000313" key="3">
    <source>
        <dbReference type="EMBL" id="CAG8478929.1"/>
    </source>
</evidence>
<sequence>MNRYYNLISAYLGLIILYVGYVATPANAVIFDDCANVQDVAQGTDVIVKANEWIPSGPKISVQVATKENSITFISIWAELNNDGTRIGTWTPIPGYANVAGCKGDAKATIKNLSNLNSSSVTYEWNPPSAGSIGTITSSSPSAPITTSPTTETPTSSPVLYPTTSSTIGSTSYLTNEDKGSQEAFKRSIPPDGSIVFKGLIQFNDNDNLDEIYSFTSTVIQMSNNNSTDKDDEKTPVITASVTDNKYPDNPPFSAANSKLLSEGSSSYVLIIVLTLATVIF</sequence>
<protein>
    <submittedName>
        <fullName evidence="3">16681_t:CDS:1</fullName>
    </submittedName>
</protein>
<keyword evidence="4" id="KW-1185">Reference proteome</keyword>
<evidence type="ECO:0000256" key="1">
    <source>
        <dbReference type="SAM" id="MobiDB-lite"/>
    </source>
</evidence>
<dbReference type="Pfam" id="PF02014">
    <property type="entry name" value="Reeler"/>
    <property type="match status" value="1"/>
</dbReference>
<dbReference type="Proteomes" id="UP000789375">
    <property type="component" value="Unassembled WGS sequence"/>
</dbReference>
<dbReference type="InterPro" id="IPR002861">
    <property type="entry name" value="Reeler_dom"/>
</dbReference>
<evidence type="ECO:0000313" key="4">
    <source>
        <dbReference type="Proteomes" id="UP000789375"/>
    </source>
</evidence>
<name>A0A9N8WCR3_FUNMO</name>
<feature type="domain" description="Reelin" evidence="2">
    <location>
        <begin position="51"/>
        <end position="136"/>
    </location>
</feature>
<proteinExistence type="predicted"/>
<organism evidence="3 4">
    <name type="scientific">Funneliformis mosseae</name>
    <name type="common">Endomycorrhizal fungus</name>
    <name type="synonym">Glomus mosseae</name>
    <dbReference type="NCBI Taxonomy" id="27381"/>
    <lineage>
        <taxon>Eukaryota</taxon>
        <taxon>Fungi</taxon>
        <taxon>Fungi incertae sedis</taxon>
        <taxon>Mucoromycota</taxon>
        <taxon>Glomeromycotina</taxon>
        <taxon>Glomeromycetes</taxon>
        <taxon>Glomerales</taxon>
        <taxon>Glomeraceae</taxon>
        <taxon>Funneliformis</taxon>
    </lineage>
</organism>
<feature type="region of interest" description="Disordered" evidence="1">
    <location>
        <begin position="132"/>
        <end position="162"/>
    </location>
</feature>
<reference evidence="3" key="1">
    <citation type="submission" date="2021-06" db="EMBL/GenBank/DDBJ databases">
        <authorList>
            <person name="Kallberg Y."/>
            <person name="Tangrot J."/>
            <person name="Rosling A."/>
        </authorList>
    </citation>
    <scope>NUCLEOTIDE SEQUENCE</scope>
    <source>
        <strain evidence="3">87-6 pot B 2015</strain>
    </source>
</reference>
<dbReference type="EMBL" id="CAJVPP010000399">
    <property type="protein sequence ID" value="CAG8478929.1"/>
    <property type="molecule type" value="Genomic_DNA"/>
</dbReference>
<evidence type="ECO:0000259" key="2">
    <source>
        <dbReference type="Pfam" id="PF02014"/>
    </source>
</evidence>